<organism evidence="10 11">
    <name type="scientific">Paenibacillus glacialis</name>
    <dbReference type="NCBI Taxonomy" id="494026"/>
    <lineage>
        <taxon>Bacteria</taxon>
        <taxon>Bacillati</taxon>
        <taxon>Bacillota</taxon>
        <taxon>Bacilli</taxon>
        <taxon>Bacillales</taxon>
        <taxon>Paenibacillaceae</taxon>
        <taxon>Paenibacillus</taxon>
    </lineage>
</organism>
<dbReference type="Proteomes" id="UP000076967">
    <property type="component" value="Unassembled WGS sequence"/>
</dbReference>
<comment type="similarity">
    <text evidence="2 8">Belongs to the ABC-2 integral membrane protein family.</text>
</comment>
<evidence type="ECO:0000256" key="2">
    <source>
        <dbReference type="ARBA" id="ARBA00007783"/>
    </source>
</evidence>
<keyword evidence="6 8" id="KW-1133">Transmembrane helix</keyword>
<keyword evidence="4 8" id="KW-1003">Cell membrane</keyword>
<keyword evidence="3 8" id="KW-0813">Transport</keyword>
<evidence type="ECO:0000256" key="5">
    <source>
        <dbReference type="ARBA" id="ARBA00022692"/>
    </source>
</evidence>
<dbReference type="PANTHER" id="PTHR30413:SF10">
    <property type="entry name" value="CAPSULE POLYSACCHARIDE EXPORT INNER-MEMBRANE PROTEIN CTRC"/>
    <property type="match status" value="1"/>
</dbReference>
<comment type="caution">
    <text evidence="10">The sequence shown here is derived from an EMBL/GenBank/DDBJ whole genome shotgun (WGS) entry which is preliminary data.</text>
</comment>
<dbReference type="STRING" id="494026.PGLA_11090"/>
<feature type="transmembrane region" description="Helical" evidence="8">
    <location>
        <begin position="236"/>
        <end position="253"/>
    </location>
</feature>
<dbReference type="Pfam" id="PF01061">
    <property type="entry name" value="ABC2_membrane"/>
    <property type="match status" value="1"/>
</dbReference>
<feature type="transmembrane region" description="Helical" evidence="8">
    <location>
        <begin position="147"/>
        <end position="170"/>
    </location>
</feature>
<dbReference type="OrthoDB" id="9794365at2"/>
<keyword evidence="7 8" id="KW-0472">Membrane</keyword>
<feature type="domain" description="ABC transmembrane type-2" evidence="9">
    <location>
        <begin position="32"/>
        <end position="256"/>
    </location>
</feature>
<dbReference type="EMBL" id="LVJH01000017">
    <property type="protein sequence ID" value="OAB42991.1"/>
    <property type="molecule type" value="Genomic_DNA"/>
</dbReference>
<name>A0A168L7N4_9BACL</name>
<proteinExistence type="inferred from homology"/>
<evidence type="ECO:0000256" key="4">
    <source>
        <dbReference type="ARBA" id="ARBA00022475"/>
    </source>
</evidence>
<reference evidence="10 11" key="1">
    <citation type="submission" date="2016-03" db="EMBL/GenBank/DDBJ databases">
        <title>Draft genome sequence of Paenibacillus glacialis DSM 22343.</title>
        <authorList>
            <person name="Shin S.-K."/>
            <person name="Yi H."/>
        </authorList>
    </citation>
    <scope>NUCLEOTIDE SEQUENCE [LARGE SCALE GENOMIC DNA]</scope>
    <source>
        <strain evidence="10 11">DSM 22343</strain>
    </source>
</reference>
<dbReference type="GO" id="GO:0015920">
    <property type="term" value="P:lipopolysaccharide transport"/>
    <property type="evidence" value="ECO:0007669"/>
    <property type="project" value="TreeGrafter"/>
</dbReference>
<dbReference type="PANTHER" id="PTHR30413">
    <property type="entry name" value="INNER MEMBRANE TRANSPORT PERMEASE"/>
    <property type="match status" value="1"/>
</dbReference>
<feature type="transmembrane region" description="Helical" evidence="8">
    <location>
        <begin position="67"/>
        <end position="86"/>
    </location>
</feature>
<dbReference type="AlphaFoldDB" id="A0A168L7N4"/>
<feature type="transmembrane region" description="Helical" evidence="8">
    <location>
        <begin position="107"/>
        <end position="135"/>
    </location>
</feature>
<evidence type="ECO:0000256" key="1">
    <source>
        <dbReference type="ARBA" id="ARBA00004651"/>
    </source>
</evidence>
<comment type="subcellular location">
    <subcellularLocation>
        <location evidence="1 8">Cell membrane</location>
        <topology evidence="1 8">Multi-pass membrane protein</topology>
    </subcellularLocation>
</comment>
<dbReference type="RefSeq" id="WP_068532507.1">
    <property type="nucleotide sequence ID" value="NZ_LVJH01000017.1"/>
</dbReference>
<dbReference type="GO" id="GO:0005886">
    <property type="term" value="C:plasma membrane"/>
    <property type="evidence" value="ECO:0007669"/>
    <property type="project" value="UniProtKB-SubCell"/>
</dbReference>
<evidence type="ECO:0000256" key="3">
    <source>
        <dbReference type="ARBA" id="ARBA00022448"/>
    </source>
</evidence>
<protein>
    <recommendedName>
        <fullName evidence="8">Transport permease protein</fullName>
    </recommendedName>
</protein>
<evidence type="ECO:0000259" key="9">
    <source>
        <dbReference type="PROSITE" id="PS51012"/>
    </source>
</evidence>
<accession>A0A168L7N4</accession>
<dbReference type="PROSITE" id="PS51012">
    <property type="entry name" value="ABC_TM2"/>
    <property type="match status" value="1"/>
</dbReference>
<sequence length="264" mass="31351">MSTITNIIRSQLKLVLELSKNDFKNRYAGSFLGIIWAFIQPLMTIAVYWFVFEVGFRSGNRPDGTPFILWLTCGMIPWFFFSEGLLTSSNSFLEYSYLVKKINFRIGLLPIVKIVSSFFIHIFFLILLIGTLLYFGYYPDLVYIQVFYYLFCTFFLLIGLSLIMSSLVVFIKDALQVLGIFMQIGFWLIPIVWSPEIISDKFIMWFKLNPVYYLVEGYRDTFINHVWFWHRYNQTTYFWVVSIFIFLLGVYLFRKLKPHFADVL</sequence>
<evidence type="ECO:0000256" key="6">
    <source>
        <dbReference type="ARBA" id="ARBA00022989"/>
    </source>
</evidence>
<keyword evidence="11" id="KW-1185">Reference proteome</keyword>
<dbReference type="GO" id="GO:0140359">
    <property type="term" value="F:ABC-type transporter activity"/>
    <property type="evidence" value="ECO:0007669"/>
    <property type="project" value="InterPro"/>
</dbReference>
<feature type="transmembrane region" description="Helical" evidence="8">
    <location>
        <begin position="27"/>
        <end position="51"/>
    </location>
</feature>
<evidence type="ECO:0000313" key="10">
    <source>
        <dbReference type="EMBL" id="OAB42991.1"/>
    </source>
</evidence>
<evidence type="ECO:0000313" key="11">
    <source>
        <dbReference type="Proteomes" id="UP000076967"/>
    </source>
</evidence>
<feature type="transmembrane region" description="Helical" evidence="8">
    <location>
        <begin position="177"/>
        <end position="195"/>
    </location>
</feature>
<dbReference type="InterPro" id="IPR047817">
    <property type="entry name" value="ABC2_TM_bact-type"/>
</dbReference>
<evidence type="ECO:0000256" key="7">
    <source>
        <dbReference type="ARBA" id="ARBA00023136"/>
    </source>
</evidence>
<gene>
    <name evidence="10" type="ORF">PGLA_11090</name>
</gene>
<dbReference type="InterPro" id="IPR013525">
    <property type="entry name" value="ABC2_TM"/>
</dbReference>
<keyword evidence="5 8" id="KW-0812">Transmembrane</keyword>
<evidence type="ECO:0000256" key="8">
    <source>
        <dbReference type="RuleBase" id="RU361157"/>
    </source>
</evidence>